<evidence type="ECO:0000259" key="8">
    <source>
        <dbReference type="Pfam" id="PF07282"/>
    </source>
</evidence>
<feature type="domain" description="Probable transposase IS891/IS1136/IS1341" evidence="7">
    <location>
        <begin position="197"/>
        <end position="302"/>
    </location>
</feature>
<dbReference type="InterPro" id="IPR001959">
    <property type="entry name" value="Transposase"/>
</dbReference>
<dbReference type="eggNOG" id="COG0675">
    <property type="taxonomic scope" value="Bacteria"/>
</dbReference>
<dbReference type="STRING" id="118168.MC7420_5324"/>
<accession>B4W2Q1</accession>
<evidence type="ECO:0000313" key="10">
    <source>
        <dbReference type="EMBL" id="EDX70696.1"/>
    </source>
</evidence>
<evidence type="ECO:0000256" key="6">
    <source>
        <dbReference type="ARBA" id="ARBA00023172"/>
    </source>
</evidence>
<dbReference type="Pfam" id="PF01385">
    <property type="entry name" value="OrfB_IS605"/>
    <property type="match status" value="1"/>
</dbReference>
<dbReference type="InterPro" id="IPR021027">
    <property type="entry name" value="Transposase_put_HTH"/>
</dbReference>
<organism evidence="11 12">
    <name type="scientific">Coleofasciculus chthonoplastes PCC 7420</name>
    <dbReference type="NCBI Taxonomy" id="118168"/>
    <lineage>
        <taxon>Bacteria</taxon>
        <taxon>Bacillati</taxon>
        <taxon>Cyanobacteriota</taxon>
        <taxon>Cyanophyceae</taxon>
        <taxon>Coleofasciculales</taxon>
        <taxon>Coleofasciculaceae</taxon>
        <taxon>Coleofasciculus</taxon>
    </lineage>
</organism>
<protein>
    <submittedName>
        <fullName evidence="11">Transposase, IS605 family</fullName>
    </submittedName>
</protein>
<dbReference type="EMBL" id="DS989872">
    <property type="protein sequence ID" value="EDX71493.1"/>
    <property type="molecule type" value="Genomic_DNA"/>
</dbReference>
<evidence type="ECO:0000256" key="1">
    <source>
        <dbReference type="ARBA" id="ARBA00008761"/>
    </source>
</evidence>
<dbReference type="GO" id="GO:0046872">
    <property type="term" value="F:metal ion binding"/>
    <property type="evidence" value="ECO:0007669"/>
    <property type="project" value="UniProtKB-KW"/>
</dbReference>
<proteinExistence type="inferred from homology"/>
<dbReference type="Pfam" id="PF07282">
    <property type="entry name" value="Cas12f1-like_TNB"/>
    <property type="match status" value="1"/>
</dbReference>
<evidence type="ECO:0000256" key="3">
    <source>
        <dbReference type="ARBA" id="ARBA00022723"/>
    </source>
</evidence>
<evidence type="ECO:0000259" key="7">
    <source>
        <dbReference type="Pfam" id="PF01385"/>
    </source>
</evidence>
<sequence>MINVFNLTYEFKLKPTKNQVAIFEDWLEQNRRVYNYALGERKDWFKSRSCQINACSLRSEYIISADTPRPTYNRQAVALTAYRKTSSNLKRVHSQVLQQTLKRLEKAFVSMWEGGHGFPRFKKVGTMRSFVFPQLGVEPIQENAVKLPMIGLVKFNQSRPIPEGAIIKQARVVKRASGWYVMLTLHFDFAQWDLDVPQPMPHGEAIGIDVGISHFVAVSNGRLFPNPKPFRKLERKLKLLQQKVSRKRLGSNNRKKAQAKVSRLHERIANIRKNYHWELAHNLCDWAGMIFAESLNLKALAKGMLGKHCLDAGWGQFLQILEQCCFKRGVFFLKTDAKKTSQICPNCLTETGKKLLSQRIHSCGHCGYTTDRDVAAAQVVCIRGLAAVGHTVKMLSEGKFIGIPETKESPSL</sequence>
<keyword evidence="3" id="KW-0479">Metal-binding</keyword>
<evidence type="ECO:0000313" key="11">
    <source>
        <dbReference type="EMBL" id="EDX71493.1"/>
    </source>
</evidence>
<evidence type="ECO:0000259" key="9">
    <source>
        <dbReference type="Pfam" id="PF12323"/>
    </source>
</evidence>
<dbReference type="NCBIfam" id="NF040570">
    <property type="entry name" value="guided_TnpB"/>
    <property type="match status" value="1"/>
</dbReference>
<feature type="domain" description="Cas12f1-like TNB" evidence="8">
    <location>
        <begin position="314"/>
        <end position="378"/>
    </location>
</feature>
<keyword evidence="12" id="KW-1185">Reference proteome</keyword>
<keyword evidence="6" id="KW-0233">DNA recombination</keyword>
<dbReference type="Pfam" id="PF12323">
    <property type="entry name" value="HTH_OrfB_IS605"/>
    <property type="match status" value="1"/>
</dbReference>
<name>B4W2Q1_9CYAN</name>
<gene>
    <name evidence="10" type="ORF">MC7420_5324</name>
    <name evidence="11" type="ORF">MC7420_59</name>
</gene>
<reference evidence="11 12" key="1">
    <citation type="submission" date="2008-07" db="EMBL/GenBank/DDBJ databases">
        <authorList>
            <person name="Tandeau de Marsac N."/>
            <person name="Ferriera S."/>
            <person name="Johnson J."/>
            <person name="Kravitz S."/>
            <person name="Beeson K."/>
            <person name="Sutton G."/>
            <person name="Rogers Y.-H."/>
            <person name="Friedman R."/>
            <person name="Frazier M."/>
            <person name="Venter J.C."/>
        </authorList>
    </citation>
    <scope>NUCLEOTIDE SEQUENCE [LARGE SCALE GENOMIC DNA]</scope>
    <source>
        <strain evidence="11 12">PCC 7420</strain>
    </source>
</reference>
<keyword evidence="2" id="KW-0815">Transposition</keyword>
<evidence type="ECO:0000313" key="12">
    <source>
        <dbReference type="Proteomes" id="UP000003835"/>
    </source>
</evidence>
<dbReference type="InterPro" id="IPR010095">
    <property type="entry name" value="Cas12f1-like_TNB"/>
</dbReference>
<comment type="similarity">
    <text evidence="1">In the C-terminal section; belongs to the transposase 35 family.</text>
</comment>
<feature type="domain" description="Transposase putative helix-turn-helix" evidence="9">
    <location>
        <begin position="6"/>
        <end position="48"/>
    </location>
</feature>
<dbReference type="Proteomes" id="UP000003835">
    <property type="component" value="Unassembled WGS sequence"/>
</dbReference>
<evidence type="ECO:0000256" key="5">
    <source>
        <dbReference type="ARBA" id="ARBA00023125"/>
    </source>
</evidence>
<keyword evidence="5" id="KW-0238">DNA-binding</keyword>
<keyword evidence="4" id="KW-0862">Zinc</keyword>
<evidence type="ECO:0000256" key="4">
    <source>
        <dbReference type="ARBA" id="ARBA00022833"/>
    </source>
</evidence>
<dbReference type="GO" id="GO:0032196">
    <property type="term" value="P:transposition"/>
    <property type="evidence" value="ECO:0007669"/>
    <property type="project" value="UniProtKB-KW"/>
</dbReference>
<dbReference type="HOGENOM" id="CLU_032903_0_1_3"/>
<dbReference type="GO" id="GO:0006310">
    <property type="term" value="P:DNA recombination"/>
    <property type="evidence" value="ECO:0007669"/>
    <property type="project" value="UniProtKB-KW"/>
</dbReference>
<dbReference type="GO" id="GO:0003677">
    <property type="term" value="F:DNA binding"/>
    <property type="evidence" value="ECO:0007669"/>
    <property type="project" value="UniProtKB-KW"/>
</dbReference>
<dbReference type="AlphaFoldDB" id="B4W2Q1"/>
<dbReference type="EMBL" id="DS989884">
    <property type="protein sequence ID" value="EDX70696.1"/>
    <property type="molecule type" value="Genomic_DNA"/>
</dbReference>
<evidence type="ECO:0000256" key="2">
    <source>
        <dbReference type="ARBA" id="ARBA00022578"/>
    </source>
</evidence>